<sequence length="99" mass="11504">MVHHAGLVRIGGLHTPLRTLWRTLRHAGFRKIFFFKLEVRPKSFERTFVKKESDAQDLRRFFFPWACLRTWSAGTFRSAHGLVRLPAGSLQPAELTPED</sequence>
<reference evidence="1" key="1">
    <citation type="submission" date="2022-03" db="EMBL/GenBank/DDBJ databases">
        <authorList>
            <person name="Lindestad O."/>
        </authorList>
    </citation>
    <scope>NUCLEOTIDE SEQUENCE</scope>
</reference>
<accession>A0A8S4RTQ8</accession>
<gene>
    <name evidence="1" type="primary">jg3285</name>
    <name evidence="1" type="ORF">PAEG_LOCUS17671</name>
</gene>
<dbReference type="Proteomes" id="UP000838756">
    <property type="component" value="Unassembled WGS sequence"/>
</dbReference>
<evidence type="ECO:0000313" key="2">
    <source>
        <dbReference type="Proteomes" id="UP000838756"/>
    </source>
</evidence>
<organism evidence="1 2">
    <name type="scientific">Pararge aegeria aegeria</name>
    <dbReference type="NCBI Taxonomy" id="348720"/>
    <lineage>
        <taxon>Eukaryota</taxon>
        <taxon>Metazoa</taxon>
        <taxon>Ecdysozoa</taxon>
        <taxon>Arthropoda</taxon>
        <taxon>Hexapoda</taxon>
        <taxon>Insecta</taxon>
        <taxon>Pterygota</taxon>
        <taxon>Neoptera</taxon>
        <taxon>Endopterygota</taxon>
        <taxon>Lepidoptera</taxon>
        <taxon>Glossata</taxon>
        <taxon>Ditrysia</taxon>
        <taxon>Papilionoidea</taxon>
        <taxon>Nymphalidae</taxon>
        <taxon>Satyrinae</taxon>
        <taxon>Satyrini</taxon>
        <taxon>Parargina</taxon>
        <taxon>Pararge</taxon>
    </lineage>
</organism>
<comment type="caution">
    <text evidence="1">The sequence shown here is derived from an EMBL/GenBank/DDBJ whole genome shotgun (WGS) entry which is preliminary data.</text>
</comment>
<name>A0A8S4RTQ8_9NEOP</name>
<proteinExistence type="predicted"/>
<keyword evidence="2" id="KW-1185">Reference proteome</keyword>
<dbReference type="AlphaFoldDB" id="A0A8S4RTQ8"/>
<dbReference type="EMBL" id="CAKXAJ010025574">
    <property type="protein sequence ID" value="CAH2241220.1"/>
    <property type="molecule type" value="Genomic_DNA"/>
</dbReference>
<evidence type="ECO:0000313" key="1">
    <source>
        <dbReference type="EMBL" id="CAH2241220.1"/>
    </source>
</evidence>
<dbReference type="OrthoDB" id="10569661at2759"/>
<protein>
    <submittedName>
        <fullName evidence="1">Jg3285 protein</fullName>
    </submittedName>
</protein>